<dbReference type="InterPro" id="IPR029061">
    <property type="entry name" value="THDP-binding"/>
</dbReference>
<sequence length="62" mass="6850">MPKPDDKQLQMILEDMVIARTQAGRLWNLQRQGQVGTIAPIDGHEAAIVGAVHALETESDWV</sequence>
<reference evidence="1" key="1">
    <citation type="submission" date="2018-05" db="EMBL/GenBank/DDBJ databases">
        <authorList>
            <person name="Lanie J.A."/>
            <person name="Ng W.-L."/>
            <person name="Kazmierczak K.M."/>
            <person name="Andrzejewski T.M."/>
            <person name="Davidsen T.M."/>
            <person name="Wayne K.J."/>
            <person name="Tettelin H."/>
            <person name="Glass J.I."/>
            <person name="Rusch D."/>
            <person name="Podicherti R."/>
            <person name="Tsui H.-C.T."/>
            <person name="Winkler M.E."/>
        </authorList>
    </citation>
    <scope>NUCLEOTIDE SEQUENCE</scope>
</reference>
<name>A0A382L974_9ZZZZ</name>
<gene>
    <name evidence="1" type="ORF">METZ01_LOCUS286302</name>
</gene>
<feature type="non-terminal residue" evidence="1">
    <location>
        <position position="62"/>
    </location>
</feature>
<dbReference type="AlphaFoldDB" id="A0A382L974"/>
<dbReference type="Gene3D" id="3.40.50.970">
    <property type="match status" value="1"/>
</dbReference>
<proteinExistence type="predicted"/>
<protein>
    <submittedName>
        <fullName evidence="1">Uncharacterized protein</fullName>
    </submittedName>
</protein>
<evidence type="ECO:0000313" key="1">
    <source>
        <dbReference type="EMBL" id="SVC33448.1"/>
    </source>
</evidence>
<dbReference type="EMBL" id="UINC01085672">
    <property type="protein sequence ID" value="SVC33448.1"/>
    <property type="molecule type" value="Genomic_DNA"/>
</dbReference>
<organism evidence="1">
    <name type="scientific">marine metagenome</name>
    <dbReference type="NCBI Taxonomy" id="408172"/>
    <lineage>
        <taxon>unclassified sequences</taxon>
        <taxon>metagenomes</taxon>
        <taxon>ecological metagenomes</taxon>
    </lineage>
</organism>
<accession>A0A382L974</accession>
<dbReference type="SUPFAM" id="SSF52518">
    <property type="entry name" value="Thiamin diphosphate-binding fold (THDP-binding)"/>
    <property type="match status" value="1"/>
</dbReference>